<dbReference type="SUPFAM" id="SSF56300">
    <property type="entry name" value="Metallo-dependent phosphatases"/>
    <property type="match status" value="1"/>
</dbReference>
<dbReference type="RefSeq" id="WP_334250406.1">
    <property type="nucleotide sequence ID" value="NZ_JBAKBE010000002.1"/>
</dbReference>
<dbReference type="Pfam" id="PF00149">
    <property type="entry name" value="Metallophos"/>
    <property type="match status" value="1"/>
</dbReference>
<dbReference type="InterPro" id="IPR004843">
    <property type="entry name" value="Calcineurin-like_PHP"/>
</dbReference>
<accession>A0ABU7ZKL4</accession>
<evidence type="ECO:0000313" key="3">
    <source>
        <dbReference type="Proteomes" id="UP001380822"/>
    </source>
</evidence>
<keyword evidence="3" id="KW-1185">Reference proteome</keyword>
<proteinExistence type="predicted"/>
<sequence>MKRLLAAFNSLLSGRNSIKESGNPRVIIHDDRPQVLYAIGDIHGRLDLFEELEAMILADAAGFPGPALIVLLGDLVDRGPATAQMLDRMLAPPRGGMERIILAGNHELMMLGFLEDPKANMAWLAHGGQEALFSYGMSADETDSLRRNPKAAYPLLRSYIPEEHLNLLDSLPTACAMPGIIFAHAGIRPGVPVALQNDIDLTRIRGGFLDSTADHGAIVVHGHTVVETPEVHRNRIAIDTGAYATGILTALRVTYDGGISFLQTGAGRMGTAQV</sequence>
<dbReference type="Proteomes" id="UP001380822">
    <property type="component" value="Unassembled WGS sequence"/>
</dbReference>
<evidence type="ECO:0000313" key="2">
    <source>
        <dbReference type="EMBL" id="MEH0095592.1"/>
    </source>
</evidence>
<dbReference type="EMBL" id="JBAKBE010000002">
    <property type="protein sequence ID" value="MEH0095592.1"/>
    <property type="molecule type" value="Genomic_DNA"/>
</dbReference>
<name>A0ABU7ZKL4_9HYPH</name>
<dbReference type="PANTHER" id="PTHR42850">
    <property type="entry name" value="METALLOPHOSPHOESTERASE"/>
    <property type="match status" value="1"/>
</dbReference>
<dbReference type="InterPro" id="IPR029052">
    <property type="entry name" value="Metallo-depent_PP-like"/>
</dbReference>
<dbReference type="InterPro" id="IPR050126">
    <property type="entry name" value="Ap4A_hydrolase"/>
</dbReference>
<feature type="domain" description="Calcineurin-like phosphoesterase" evidence="1">
    <location>
        <begin position="37"/>
        <end position="194"/>
    </location>
</feature>
<dbReference type="PANTHER" id="PTHR42850:SF4">
    <property type="entry name" value="ZINC-DEPENDENT ENDOPOLYPHOSPHATASE"/>
    <property type="match status" value="1"/>
</dbReference>
<dbReference type="Gene3D" id="3.60.21.10">
    <property type="match status" value="1"/>
</dbReference>
<comment type="caution">
    <text evidence="2">The sequence shown here is derived from an EMBL/GenBank/DDBJ whole genome shotgun (WGS) entry which is preliminary data.</text>
</comment>
<organism evidence="2 3">
    <name type="scientific">Pannonibacter anstelovis</name>
    <dbReference type="NCBI Taxonomy" id="3121537"/>
    <lineage>
        <taxon>Bacteria</taxon>
        <taxon>Pseudomonadati</taxon>
        <taxon>Pseudomonadota</taxon>
        <taxon>Alphaproteobacteria</taxon>
        <taxon>Hyphomicrobiales</taxon>
        <taxon>Stappiaceae</taxon>
        <taxon>Pannonibacter</taxon>
    </lineage>
</organism>
<reference evidence="2 3" key="1">
    <citation type="submission" date="2024-02" db="EMBL/GenBank/DDBJ databases">
        <title>A new putative Pannonibacter species isolated from two cases of bloodstream infections in paediatric patients.</title>
        <authorList>
            <person name="Castellana S."/>
            <person name="De Laurentiis V."/>
            <person name="Grassi M."/>
            <person name="De Leonardis F."/>
            <person name="Mosca A."/>
            <person name="De Carlo C."/>
            <person name="Sparapano E."/>
            <person name="Ronga L."/>
            <person name="Santacroce L."/>
            <person name="Chironna M."/>
            <person name="De Robertis A."/>
            <person name="Bianco A."/>
            <person name="Del Sambro L."/>
            <person name="Capozzi L."/>
            <person name="Parisi A."/>
        </authorList>
    </citation>
    <scope>NUCLEOTIDE SEQUENCE [LARGE SCALE GENOMIC DNA]</scope>
    <source>
        <strain evidence="2 3">Pt2</strain>
    </source>
</reference>
<gene>
    <name evidence="2" type="ORF">V6L76_04990</name>
</gene>
<evidence type="ECO:0000259" key="1">
    <source>
        <dbReference type="Pfam" id="PF00149"/>
    </source>
</evidence>
<protein>
    <submittedName>
        <fullName evidence="2">Metallophosphoesterase</fullName>
    </submittedName>
</protein>